<gene>
    <name evidence="2" type="ORF">CU100_23190</name>
</gene>
<keyword evidence="1" id="KW-0732">Signal</keyword>
<keyword evidence="3" id="KW-1185">Reference proteome</keyword>
<dbReference type="AlphaFoldDB" id="A0A2P7ALD0"/>
<dbReference type="RefSeq" id="WP_106719017.1">
    <property type="nucleotide sequence ID" value="NZ_JACHXT010000002.1"/>
</dbReference>
<reference evidence="3" key="1">
    <citation type="submission" date="2017-11" db="EMBL/GenBank/DDBJ databases">
        <authorList>
            <person name="Kuznetsova I."/>
            <person name="Sazanova A."/>
            <person name="Chirak E."/>
            <person name="Safronova V."/>
            <person name="Willems A."/>
        </authorList>
    </citation>
    <scope>NUCLEOTIDE SEQUENCE [LARGE SCALE GENOMIC DNA]</scope>
    <source>
        <strain evidence="3">PEPV15</strain>
    </source>
</reference>
<protein>
    <submittedName>
        <fullName evidence="2">DUF992 domain-containing protein</fullName>
    </submittedName>
</protein>
<feature type="signal peptide" evidence="1">
    <location>
        <begin position="1"/>
        <end position="21"/>
    </location>
</feature>
<dbReference type="EMBL" id="PGGN01000006">
    <property type="protein sequence ID" value="PSH55015.1"/>
    <property type="molecule type" value="Genomic_DNA"/>
</dbReference>
<evidence type="ECO:0000313" key="3">
    <source>
        <dbReference type="Proteomes" id="UP000241158"/>
    </source>
</evidence>
<evidence type="ECO:0000256" key="1">
    <source>
        <dbReference type="SAM" id="SignalP"/>
    </source>
</evidence>
<dbReference type="Proteomes" id="UP000241158">
    <property type="component" value="Unassembled WGS sequence"/>
</dbReference>
<dbReference type="PROSITE" id="PS51257">
    <property type="entry name" value="PROKAR_LIPOPROTEIN"/>
    <property type="match status" value="1"/>
</dbReference>
<name>A0A2P7ALD0_9HYPH</name>
<comment type="caution">
    <text evidence="2">The sequence shown here is derived from an EMBL/GenBank/DDBJ whole genome shotgun (WGS) entry which is preliminary data.</text>
</comment>
<dbReference type="Pfam" id="PF06186">
    <property type="entry name" value="DUF992"/>
    <property type="match status" value="1"/>
</dbReference>
<dbReference type="InterPro" id="IPR009333">
    <property type="entry name" value="DUF992"/>
</dbReference>
<sequence>MTLFHKMLGCAALLIPFEASAQSSQIGMLSCDISKGIGMFVVEKQKLSCTFKQNNGGNIDNYTGSLDQYGVAIGEVASGHLIWGVVAATSGLPAGALAGTYAGVGANASVGPGAGANILVGGTGRAFSLQPISVEGQEGINFAGGVTTVTLNPAP</sequence>
<proteinExistence type="predicted"/>
<dbReference type="OrthoDB" id="7362478at2"/>
<feature type="chain" id="PRO_5015164145" evidence="1">
    <location>
        <begin position="22"/>
        <end position="155"/>
    </location>
</feature>
<accession>A0A2P7ALD0</accession>
<evidence type="ECO:0000313" key="2">
    <source>
        <dbReference type="EMBL" id="PSH55015.1"/>
    </source>
</evidence>
<organism evidence="2 3">
    <name type="scientific">Phyllobacterium endophyticum</name>
    <dbReference type="NCBI Taxonomy" id="1149773"/>
    <lineage>
        <taxon>Bacteria</taxon>
        <taxon>Pseudomonadati</taxon>
        <taxon>Pseudomonadota</taxon>
        <taxon>Alphaproteobacteria</taxon>
        <taxon>Hyphomicrobiales</taxon>
        <taxon>Phyllobacteriaceae</taxon>
        <taxon>Phyllobacterium</taxon>
    </lineage>
</organism>